<dbReference type="InterPro" id="IPR036728">
    <property type="entry name" value="PBP_GOBP_sf"/>
</dbReference>
<name>A0ABM1RZ68_LIMPO</name>
<evidence type="ECO:0000313" key="1">
    <source>
        <dbReference type="Proteomes" id="UP000694941"/>
    </source>
</evidence>
<protein>
    <submittedName>
        <fullName evidence="2">Uncharacterized protein LOC111084188</fullName>
    </submittedName>
</protein>
<dbReference type="RefSeq" id="XP_022236673.1">
    <property type="nucleotide sequence ID" value="XM_022380965.1"/>
</dbReference>
<evidence type="ECO:0000313" key="2">
    <source>
        <dbReference type="RefSeq" id="XP_022236673.1"/>
    </source>
</evidence>
<dbReference type="GeneID" id="111084188"/>
<dbReference type="SUPFAM" id="SSF47565">
    <property type="entry name" value="Insect pheromone/odorant-binding proteins"/>
    <property type="match status" value="1"/>
</dbReference>
<feature type="non-terminal residue" evidence="2">
    <location>
        <position position="102"/>
    </location>
</feature>
<gene>
    <name evidence="2" type="primary">LOC111084188</name>
</gene>
<dbReference type="Proteomes" id="UP000694941">
    <property type="component" value="Unplaced"/>
</dbReference>
<keyword evidence="1" id="KW-1185">Reference proteome</keyword>
<organism evidence="1 2">
    <name type="scientific">Limulus polyphemus</name>
    <name type="common">Atlantic horseshoe crab</name>
    <dbReference type="NCBI Taxonomy" id="6850"/>
    <lineage>
        <taxon>Eukaryota</taxon>
        <taxon>Metazoa</taxon>
        <taxon>Ecdysozoa</taxon>
        <taxon>Arthropoda</taxon>
        <taxon>Chelicerata</taxon>
        <taxon>Merostomata</taxon>
        <taxon>Xiphosura</taxon>
        <taxon>Limulidae</taxon>
        <taxon>Limulus</taxon>
    </lineage>
</organism>
<sequence length="102" mass="11785">HINWGECPQLEPTGEDREKKQQVILSCLKEYPPPKPEDKPNSEVFDKHHTDVTTCALKKEEWFGEDGQYKFDRALSEIKGKGLKPEILTSIISEHEYCKNEA</sequence>
<proteinExistence type="predicted"/>
<accession>A0ABM1RZ68</accession>
<reference evidence="2" key="1">
    <citation type="submission" date="2025-08" db="UniProtKB">
        <authorList>
            <consortium name="RefSeq"/>
        </authorList>
    </citation>
    <scope>IDENTIFICATION</scope>
    <source>
        <tissue evidence="2">Muscle</tissue>
    </source>
</reference>
<feature type="non-terminal residue" evidence="2">
    <location>
        <position position="1"/>
    </location>
</feature>